<comment type="caution">
    <text evidence="2">The sequence shown here is derived from an EMBL/GenBank/DDBJ whole genome shotgun (WGS) entry which is preliminary data.</text>
</comment>
<feature type="region of interest" description="Disordered" evidence="1">
    <location>
        <begin position="1"/>
        <end position="98"/>
    </location>
</feature>
<dbReference type="EMBL" id="CAWUFR010001486">
    <property type="protein sequence ID" value="CAK6983869.1"/>
    <property type="molecule type" value="Genomic_DNA"/>
</dbReference>
<gene>
    <name evidence="2" type="ORF">FSCOSCO3_A029761</name>
</gene>
<dbReference type="Proteomes" id="UP001314229">
    <property type="component" value="Unassembled WGS sequence"/>
</dbReference>
<evidence type="ECO:0000256" key="1">
    <source>
        <dbReference type="SAM" id="MobiDB-lite"/>
    </source>
</evidence>
<organism evidence="2 3">
    <name type="scientific">Scomber scombrus</name>
    <name type="common">Atlantic mackerel</name>
    <name type="synonym">Scomber vernalis</name>
    <dbReference type="NCBI Taxonomy" id="13677"/>
    <lineage>
        <taxon>Eukaryota</taxon>
        <taxon>Metazoa</taxon>
        <taxon>Chordata</taxon>
        <taxon>Craniata</taxon>
        <taxon>Vertebrata</taxon>
        <taxon>Euteleostomi</taxon>
        <taxon>Actinopterygii</taxon>
        <taxon>Neopterygii</taxon>
        <taxon>Teleostei</taxon>
        <taxon>Neoteleostei</taxon>
        <taxon>Acanthomorphata</taxon>
        <taxon>Pelagiaria</taxon>
        <taxon>Scombriformes</taxon>
        <taxon>Scombridae</taxon>
        <taxon>Scomber</taxon>
    </lineage>
</organism>
<name>A0AAV1QLW0_SCOSC</name>
<reference evidence="2 3" key="1">
    <citation type="submission" date="2024-01" db="EMBL/GenBank/DDBJ databases">
        <authorList>
            <person name="Alioto T."/>
            <person name="Alioto T."/>
            <person name="Gomez Garrido J."/>
        </authorList>
    </citation>
    <scope>NUCLEOTIDE SEQUENCE [LARGE SCALE GENOMIC DNA]</scope>
</reference>
<keyword evidence="3" id="KW-1185">Reference proteome</keyword>
<sequence>MSSVVSIPPGSSLLNLRDYSSSDDSSTSPGTSPPPAKRGRSMSRASSRGTRSYPTPSPARKIPAPQLRSDTSLSTRSRSTRHHAPPRSPTSQLPSKISDWTVATLHKVMRERGIHSHRTDNKAKLFDSLMAACCSRSCFNTGVLPGDVTTHAAARRDIGTPPRE</sequence>
<feature type="compositionally biased region" description="Low complexity" evidence="1">
    <location>
        <begin position="42"/>
        <end position="52"/>
    </location>
</feature>
<dbReference type="AlphaFoldDB" id="A0AAV1QLW0"/>
<evidence type="ECO:0000313" key="3">
    <source>
        <dbReference type="Proteomes" id="UP001314229"/>
    </source>
</evidence>
<evidence type="ECO:0000313" key="2">
    <source>
        <dbReference type="EMBL" id="CAK6983869.1"/>
    </source>
</evidence>
<proteinExistence type="predicted"/>
<accession>A0AAV1QLW0</accession>
<feature type="compositionally biased region" description="Low complexity" evidence="1">
    <location>
        <begin position="67"/>
        <end position="77"/>
    </location>
</feature>
<protein>
    <submittedName>
        <fullName evidence="2">Serine/arginine repetitive matrix protein 1-like</fullName>
    </submittedName>
</protein>
<feature type="non-terminal residue" evidence="2">
    <location>
        <position position="164"/>
    </location>
</feature>